<comment type="caution">
    <text evidence="2">The sequence shown here is derived from an EMBL/GenBank/DDBJ whole genome shotgun (WGS) entry which is preliminary data.</text>
</comment>
<accession>A0A8J3CBP8</accession>
<dbReference type="Proteomes" id="UP000637578">
    <property type="component" value="Unassembled WGS sequence"/>
</dbReference>
<keyword evidence="3" id="KW-1185">Reference proteome</keyword>
<organism evidence="2 3">
    <name type="scientific">Longimycelium tulufanense</name>
    <dbReference type="NCBI Taxonomy" id="907463"/>
    <lineage>
        <taxon>Bacteria</taxon>
        <taxon>Bacillati</taxon>
        <taxon>Actinomycetota</taxon>
        <taxon>Actinomycetes</taxon>
        <taxon>Pseudonocardiales</taxon>
        <taxon>Pseudonocardiaceae</taxon>
        <taxon>Longimycelium</taxon>
    </lineage>
</organism>
<reference evidence="2" key="1">
    <citation type="journal article" date="2014" name="Int. J. Syst. Evol. Microbiol.">
        <title>Complete genome sequence of Corynebacterium casei LMG S-19264T (=DSM 44701T), isolated from a smear-ripened cheese.</title>
        <authorList>
            <consortium name="US DOE Joint Genome Institute (JGI-PGF)"/>
            <person name="Walter F."/>
            <person name="Albersmeier A."/>
            <person name="Kalinowski J."/>
            <person name="Ruckert C."/>
        </authorList>
    </citation>
    <scope>NUCLEOTIDE SEQUENCE</scope>
    <source>
        <strain evidence="2">CGMCC 4.5737</strain>
    </source>
</reference>
<name>A0A8J3CBP8_9PSEU</name>
<dbReference type="EMBL" id="BMMK01000001">
    <property type="protein sequence ID" value="GGM35820.1"/>
    <property type="molecule type" value="Genomic_DNA"/>
</dbReference>
<sequence length="141" mass="15424">MSRKIPSRDRVRVDDLLAEARGELARLTPYQLADLQRRPDVLVVDIRPRETRVAEGEIPDAVPVERIVLEWRLDPGGPHRLPGITPETTVVLVCNEGYASSLAARDLHRLGLRHATDLIGGFRAWKDAGLPVAIGGGPAVS</sequence>
<dbReference type="RefSeq" id="WP_189053128.1">
    <property type="nucleotide sequence ID" value="NZ_BMMK01000001.1"/>
</dbReference>
<reference evidence="2" key="2">
    <citation type="submission" date="2020-09" db="EMBL/GenBank/DDBJ databases">
        <authorList>
            <person name="Sun Q."/>
            <person name="Zhou Y."/>
        </authorList>
    </citation>
    <scope>NUCLEOTIDE SEQUENCE</scope>
    <source>
        <strain evidence="2">CGMCC 4.5737</strain>
    </source>
</reference>
<evidence type="ECO:0000313" key="3">
    <source>
        <dbReference type="Proteomes" id="UP000637578"/>
    </source>
</evidence>
<dbReference type="SUPFAM" id="SSF52821">
    <property type="entry name" value="Rhodanese/Cell cycle control phosphatase"/>
    <property type="match status" value="1"/>
</dbReference>
<dbReference type="PROSITE" id="PS50206">
    <property type="entry name" value="RHODANESE_3"/>
    <property type="match status" value="1"/>
</dbReference>
<dbReference type="AlphaFoldDB" id="A0A8J3CBP8"/>
<dbReference type="Gene3D" id="3.40.250.10">
    <property type="entry name" value="Rhodanese-like domain"/>
    <property type="match status" value="1"/>
</dbReference>
<feature type="domain" description="Rhodanese" evidence="1">
    <location>
        <begin position="37"/>
        <end position="134"/>
    </location>
</feature>
<dbReference type="InterPro" id="IPR036873">
    <property type="entry name" value="Rhodanese-like_dom_sf"/>
</dbReference>
<dbReference type="Pfam" id="PF00581">
    <property type="entry name" value="Rhodanese"/>
    <property type="match status" value="1"/>
</dbReference>
<dbReference type="SMART" id="SM00450">
    <property type="entry name" value="RHOD"/>
    <property type="match status" value="1"/>
</dbReference>
<protein>
    <submittedName>
        <fullName evidence="2">Sulfurtransferase</fullName>
    </submittedName>
</protein>
<dbReference type="InterPro" id="IPR001763">
    <property type="entry name" value="Rhodanese-like_dom"/>
</dbReference>
<evidence type="ECO:0000259" key="1">
    <source>
        <dbReference type="PROSITE" id="PS50206"/>
    </source>
</evidence>
<evidence type="ECO:0000313" key="2">
    <source>
        <dbReference type="EMBL" id="GGM35820.1"/>
    </source>
</evidence>
<proteinExistence type="predicted"/>
<gene>
    <name evidence="2" type="ORF">GCM10012275_03840</name>
</gene>